<protein>
    <submittedName>
        <fullName evidence="1">Uncharacterized protein</fullName>
    </submittedName>
</protein>
<reference evidence="1 2" key="1">
    <citation type="submission" date="2019-07" db="EMBL/GenBank/DDBJ databases">
        <title>Reinekea sp. strain SSH23 genome sequencing and assembly.</title>
        <authorList>
            <person name="Kim I."/>
        </authorList>
    </citation>
    <scope>NUCLEOTIDE SEQUENCE [LARGE SCALE GENOMIC DNA]</scope>
    <source>
        <strain evidence="1 2">SSH23</strain>
    </source>
</reference>
<dbReference type="EMBL" id="VKAD01000001">
    <property type="protein sequence ID" value="TXR54042.1"/>
    <property type="molecule type" value="Genomic_DNA"/>
</dbReference>
<evidence type="ECO:0000313" key="1">
    <source>
        <dbReference type="EMBL" id="TXR54042.1"/>
    </source>
</evidence>
<dbReference type="OrthoDB" id="5703363at2"/>
<accession>A0A5C8Z7W3</accession>
<dbReference type="RefSeq" id="WP_147713441.1">
    <property type="nucleotide sequence ID" value="NZ_VKAD01000001.1"/>
</dbReference>
<dbReference type="AlphaFoldDB" id="A0A5C8Z7W3"/>
<evidence type="ECO:0000313" key="2">
    <source>
        <dbReference type="Proteomes" id="UP000321764"/>
    </source>
</evidence>
<comment type="caution">
    <text evidence="1">The sequence shown here is derived from an EMBL/GenBank/DDBJ whole genome shotgun (WGS) entry which is preliminary data.</text>
</comment>
<dbReference type="Proteomes" id="UP000321764">
    <property type="component" value="Unassembled WGS sequence"/>
</dbReference>
<gene>
    <name evidence="1" type="ORF">FME95_05745</name>
</gene>
<keyword evidence="2" id="KW-1185">Reference proteome</keyword>
<name>A0A5C8Z7W3_9GAMM</name>
<sequence>MPELIDFTEFEPFNELREKMAATKLGSFEMFDPEHHLTGEERSQLELQGMQVDRHQLMQLLDFTLVYKNSRVIILDIDEYHIAACQRSKQLEKLSITTRLAEKNNNMHVCKACLQTLQFQGYDDQKARKEHYSEDIYRKFNLAQFWTGYQQYPVAVFKEVRKPLA</sequence>
<proteinExistence type="predicted"/>
<organism evidence="1 2">
    <name type="scientific">Reinekea thalattae</name>
    <dbReference type="NCBI Taxonomy" id="2593301"/>
    <lineage>
        <taxon>Bacteria</taxon>
        <taxon>Pseudomonadati</taxon>
        <taxon>Pseudomonadota</taxon>
        <taxon>Gammaproteobacteria</taxon>
        <taxon>Oceanospirillales</taxon>
        <taxon>Saccharospirillaceae</taxon>
        <taxon>Reinekea</taxon>
    </lineage>
</organism>